<dbReference type="PANTHER" id="PTHR33146">
    <property type="entry name" value="ENDONUCLEASE 4"/>
    <property type="match status" value="1"/>
</dbReference>
<comment type="caution">
    <text evidence="8">The sequence shown here is derived from an EMBL/GenBank/DDBJ whole genome shotgun (WGS) entry which is preliminary data.</text>
</comment>
<dbReference type="InterPro" id="IPR003154">
    <property type="entry name" value="S1/P1nuclease"/>
</dbReference>
<accession>A0ABW5ECC3</accession>
<feature type="signal peptide" evidence="7">
    <location>
        <begin position="1"/>
        <end position="25"/>
    </location>
</feature>
<dbReference type="CDD" id="cd11010">
    <property type="entry name" value="S1-P1_nuclease"/>
    <property type="match status" value="1"/>
</dbReference>
<name>A0ABW5ECC3_9GAMM</name>
<organism evidence="8 9">
    <name type="scientific">Microbulbifer halophilus</name>
    <dbReference type="NCBI Taxonomy" id="453963"/>
    <lineage>
        <taxon>Bacteria</taxon>
        <taxon>Pseudomonadati</taxon>
        <taxon>Pseudomonadota</taxon>
        <taxon>Gammaproteobacteria</taxon>
        <taxon>Cellvibrionales</taxon>
        <taxon>Microbulbiferaceae</taxon>
        <taxon>Microbulbifer</taxon>
    </lineage>
</organism>
<dbReference type="Pfam" id="PF02265">
    <property type="entry name" value="S1-P1_nuclease"/>
    <property type="match status" value="1"/>
</dbReference>
<dbReference type="SUPFAM" id="SSF48537">
    <property type="entry name" value="Phospholipase C/P1 nuclease"/>
    <property type="match status" value="1"/>
</dbReference>
<keyword evidence="2" id="KW-0479">Metal-binding</keyword>
<protein>
    <submittedName>
        <fullName evidence="8">S1/P1 nuclease</fullName>
    </submittedName>
</protein>
<gene>
    <name evidence="8" type="ORF">ACFSKX_10860</name>
</gene>
<feature type="chain" id="PRO_5047187660" evidence="7">
    <location>
        <begin position="26"/>
        <end position="267"/>
    </location>
</feature>
<evidence type="ECO:0000256" key="4">
    <source>
        <dbReference type="ARBA" id="ARBA00022801"/>
    </source>
</evidence>
<evidence type="ECO:0000256" key="7">
    <source>
        <dbReference type="SAM" id="SignalP"/>
    </source>
</evidence>
<keyword evidence="1" id="KW-0540">Nuclease</keyword>
<dbReference type="InterPro" id="IPR008947">
    <property type="entry name" value="PLipase_C/P1_nuclease_dom_sf"/>
</dbReference>
<keyword evidence="3" id="KW-0255">Endonuclease</keyword>
<keyword evidence="6" id="KW-0325">Glycoprotein</keyword>
<evidence type="ECO:0000256" key="6">
    <source>
        <dbReference type="ARBA" id="ARBA00023180"/>
    </source>
</evidence>
<dbReference type="RefSeq" id="WP_265720968.1">
    <property type="nucleotide sequence ID" value="NZ_JAPIVK010000007.1"/>
</dbReference>
<dbReference type="Proteomes" id="UP001597425">
    <property type="component" value="Unassembled WGS sequence"/>
</dbReference>
<evidence type="ECO:0000256" key="5">
    <source>
        <dbReference type="ARBA" id="ARBA00023157"/>
    </source>
</evidence>
<dbReference type="Gene3D" id="1.10.575.10">
    <property type="entry name" value="P1 Nuclease"/>
    <property type="match status" value="1"/>
</dbReference>
<evidence type="ECO:0000313" key="9">
    <source>
        <dbReference type="Proteomes" id="UP001597425"/>
    </source>
</evidence>
<evidence type="ECO:0000256" key="3">
    <source>
        <dbReference type="ARBA" id="ARBA00022759"/>
    </source>
</evidence>
<dbReference type="PANTHER" id="PTHR33146:SF26">
    <property type="entry name" value="ENDONUCLEASE 4"/>
    <property type="match status" value="1"/>
</dbReference>
<proteinExistence type="predicted"/>
<reference evidence="9" key="1">
    <citation type="journal article" date="2019" name="Int. J. Syst. Evol. Microbiol.">
        <title>The Global Catalogue of Microorganisms (GCM) 10K type strain sequencing project: providing services to taxonomists for standard genome sequencing and annotation.</title>
        <authorList>
            <consortium name="The Broad Institute Genomics Platform"/>
            <consortium name="The Broad Institute Genome Sequencing Center for Infectious Disease"/>
            <person name="Wu L."/>
            <person name="Ma J."/>
        </authorList>
    </citation>
    <scope>NUCLEOTIDE SEQUENCE [LARGE SCALE GENOMIC DNA]</scope>
    <source>
        <strain evidence="9">KCTC 12848</strain>
    </source>
</reference>
<keyword evidence="4" id="KW-0378">Hydrolase</keyword>
<keyword evidence="7" id="KW-0732">Signal</keyword>
<evidence type="ECO:0000256" key="1">
    <source>
        <dbReference type="ARBA" id="ARBA00022722"/>
    </source>
</evidence>
<sequence>MKIANNVFRVALLVVMIAAAPRVFAWGGDGHRVVGELARFYLEPDTREKVERLLDSVDEPSLAEASTWADRIRSDDSYDWAAPLHYINLPKDWQGYDEKRDCPPAGCLLKAIERFEGVLGDRSATETARAEALMFLAHFVGDLHQPMHVGLREDRGGNDVEVTFFGFDTNLHWLWDSKLPAGFIGDWRIYAEEAAEEITPEQRAAWRSGTVEDWAAESHELAHRYAYTDRKALGEDYYLRNRDRAARRLHQGGVRAALLIEQALDGN</sequence>
<keyword evidence="9" id="KW-1185">Reference proteome</keyword>
<evidence type="ECO:0000256" key="2">
    <source>
        <dbReference type="ARBA" id="ARBA00022723"/>
    </source>
</evidence>
<evidence type="ECO:0000313" key="8">
    <source>
        <dbReference type="EMBL" id="MFD2310917.1"/>
    </source>
</evidence>
<keyword evidence="5" id="KW-1015">Disulfide bond</keyword>
<dbReference type="EMBL" id="JBHUJD010000012">
    <property type="protein sequence ID" value="MFD2310917.1"/>
    <property type="molecule type" value="Genomic_DNA"/>
</dbReference>